<sequence length="148" mass="16670">MAFDRLVDHAKAVITPSVVTWNALFEVNRTELSKERTKPFHFRFKPETQRRYGLVVKQLLAYFVRCMSLDNEADRPPFKLSTGQQTAYNTNEGGRDPDVPGIAGLLDGLETAVLELYISVLDHFTKDSEYDSVLVSFLTVLSIRADGA</sequence>
<proteinExistence type="predicted"/>
<gene>
    <name evidence="1" type="ORF">BDP81DRAFT_512085</name>
</gene>
<dbReference type="Proteomes" id="UP001243989">
    <property type="component" value="Unassembled WGS sequence"/>
</dbReference>
<comment type="caution">
    <text evidence="1">The sequence shown here is derived from an EMBL/GenBank/DDBJ whole genome shotgun (WGS) entry which is preliminary data.</text>
</comment>
<dbReference type="AlphaFoldDB" id="A0AAI9ZBK5"/>
<reference evidence="1" key="1">
    <citation type="submission" date="2021-06" db="EMBL/GenBank/DDBJ databases">
        <title>Comparative genomics, transcriptomics and evolutionary studies reveal genomic signatures of adaptation to plant cell wall in hemibiotrophic fungi.</title>
        <authorList>
            <consortium name="DOE Joint Genome Institute"/>
            <person name="Baroncelli R."/>
            <person name="Diaz J.F."/>
            <person name="Benocci T."/>
            <person name="Peng M."/>
            <person name="Battaglia E."/>
            <person name="Haridas S."/>
            <person name="Andreopoulos W."/>
            <person name="Labutti K."/>
            <person name="Pangilinan J."/>
            <person name="Floch G.L."/>
            <person name="Makela M.R."/>
            <person name="Henrissat B."/>
            <person name="Grigoriev I.V."/>
            <person name="Crouch J.A."/>
            <person name="De Vries R.P."/>
            <person name="Sukno S.A."/>
            <person name="Thon M.R."/>
        </authorList>
    </citation>
    <scope>NUCLEOTIDE SEQUENCE</scope>
    <source>
        <strain evidence="1">CBS 102054</strain>
    </source>
</reference>
<organism evidence="1 2">
    <name type="scientific">Colletotrichum phormii</name>
    <dbReference type="NCBI Taxonomy" id="359342"/>
    <lineage>
        <taxon>Eukaryota</taxon>
        <taxon>Fungi</taxon>
        <taxon>Dikarya</taxon>
        <taxon>Ascomycota</taxon>
        <taxon>Pezizomycotina</taxon>
        <taxon>Sordariomycetes</taxon>
        <taxon>Hypocreomycetidae</taxon>
        <taxon>Glomerellales</taxon>
        <taxon>Glomerellaceae</taxon>
        <taxon>Colletotrichum</taxon>
        <taxon>Colletotrichum acutatum species complex</taxon>
    </lineage>
</organism>
<evidence type="ECO:0000313" key="2">
    <source>
        <dbReference type="Proteomes" id="UP001243989"/>
    </source>
</evidence>
<accession>A0AAI9ZBK5</accession>
<keyword evidence="2" id="KW-1185">Reference proteome</keyword>
<dbReference type="GeneID" id="85480647"/>
<name>A0AAI9ZBK5_9PEZI</name>
<dbReference type="RefSeq" id="XP_060437510.1">
    <property type="nucleotide sequence ID" value="XM_060595785.1"/>
</dbReference>
<evidence type="ECO:0000313" key="1">
    <source>
        <dbReference type="EMBL" id="KAK1621515.1"/>
    </source>
</evidence>
<protein>
    <submittedName>
        <fullName evidence="1">Uncharacterized protein</fullName>
    </submittedName>
</protein>
<dbReference type="EMBL" id="JAHMHQ010000049">
    <property type="protein sequence ID" value="KAK1621515.1"/>
    <property type="molecule type" value="Genomic_DNA"/>
</dbReference>